<gene>
    <name evidence="12" type="ORF">SAMN02745724_01703</name>
</gene>
<evidence type="ECO:0000256" key="4">
    <source>
        <dbReference type="ARBA" id="ARBA00022490"/>
    </source>
</evidence>
<evidence type="ECO:0000256" key="9">
    <source>
        <dbReference type="ARBA" id="ARBA00024910"/>
    </source>
</evidence>
<dbReference type="Gene3D" id="3.30.160.880">
    <property type="entry name" value="Cell division protein ZapA protomer, N-terminal domain"/>
    <property type="match status" value="1"/>
</dbReference>
<keyword evidence="4" id="KW-0963">Cytoplasm</keyword>
<comment type="function">
    <text evidence="9">Activator of cell division through the inhibition of FtsZ GTPase activity, therefore promoting FtsZ assembly into bundles of protofilaments necessary for the formation of the division Z ring. It is recruited early at mid-cell but it is not essential for cell division.</text>
</comment>
<comment type="subcellular location">
    <subcellularLocation>
        <location evidence="1">Cytoplasm</location>
    </subcellularLocation>
</comment>
<dbReference type="PANTHER" id="PTHR34981:SF1">
    <property type="entry name" value="CELL DIVISION PROTEIN ZAPA"/>
    <property type="match status" value="1"/>
</dbReference>
<dbReference type="STRING" id="1123010.SAMN02745724_01703"/>
<organism evidence="12 13">
    <name type="scientific">Pseudoalteromonas denitrificans DSM 6059</name>
    <dbReference type="NCBI Taxonomy" id="1123010"/>
    <lineage>
        <taxon>Bacteria</taxon>
        <taxon>Pseudomonadati</taxon>
        <taxon>Pseudomonadota</taxon>
        <taxon>Gammaproteobacteria</taxon>
        <taxon>Alteromonadales</taxon>
        <taxon>Pseudoalteromonadaceae</taxon>
        <taxon>Pseudoalteromonas</taxon>
    </lineage>
</organism>
<protein>
    <recommendedName>
        <fullName evidence="3">Cell division protein ZapA</fullName>
    </recommendedName>
    <alternativeName>
        <fullName evidence="11">Z ring-associated protein ZapA</fullName>
    </alternativeName>
</protein>
<keyword evidence="7" id="KW-0717">Septation</keyword>
<dbReference type="GO" id="GO:0043093">
    <property type="term" value="P:FtsZ-dependent cytokinesis"/>
    <property type="evidence" value="ECO:0007669"/>
    <property type="project" value="TreeGrafter"/>
</dbReference>
<dbReference type="InterPro" id="IPR036192">
    <property type="entry name" value="Cell_div_ZapA-like_sf"/>
</dbReference>
<dbReference type="EMBL" id="FOLO01000009">
    <property type="protein sequence ID" value="SFC45140.1"/>
    <property type="molecule type" value="Genomic_DNA"/>
</dbReference>
<evidence type="ECO:0000256" key="1">
    <source>
        <dbReference type="ARBA" id="ARBA00004496"/>
    </source>
</evidence>
<evidence type="ECO:0000256" key="8">
    <source>
        <dbReference type="ARBA" id="ARBA00023306"/>
    </source>
</evidence>
<evidence type="ECO:0000256" key="3">
    <source>
        <dbReference type="ARBA" id="ARBA00015195"/>
    </source>
</evidence>
<dbReference type="OrthoDB" id="5772359at2"/>
<evidence type="ECO:0000313" key="13">
    <source>
        <dbReference type="Proteomes" id="UP000198862"/>
    </source>
</evidence>
<dbReference type="GO" id="GO:0000921">
    <property type="term" value="P:septin ring assembly"/>
    <property type="evidence" value="ECO:0007669"/>
    <property type="project" value="TreeGrafter"/>
</dbReference>
<dbReference type="SUPFAM" id="SSF102829">
    <property type="entry name" value="Cell division protein ZapA-like"/>
    <property type="match status" value="1"/>
</dbReference>
<evidence type="ECO:0000256" key="6">
    <source>
        <dbReference type="ARBA" id="ARBA00023054"/>
    </source>
</evidence>
<sequence length="96" mass="10663">MPPASQKGIKVEIMGQQHQFACPQGQEDALLKAAKQLDKMFWDIKQRSGIRNNDRALLMAALNLSNELALANQTLETNQQQLNSLVSSLNDALTEK</sequence>
<dbReference type="InterPro" id="IPR007838">
    <property type="entry name" value="Cell_div_ZapA-like"/>
</dbReference>
<dbReference type="Pfam" id="PF05164">
    <property type="entry name" value="ZapA"/>
    <property type="match status" value="1"/>
</dbReference>
<keyword evidence="6" id="KW-0175">Coiled coil</keyword>
<dbReference type="GO" id="GO:0000917">
    <property type="term" value="P:division septum assembly"/>
    <property type="evidence" value="ECO:0007669"/>
    <property type="project" value="UniProtKB-KW"/>
</dbReference>
<dbReference type="GO" id="GO:0030428">
    <property type="term" value="C:cell septum"/>
    <property type="evidence" value="ECO:0007669"/>
    <property type="project" value="TreeGrafter"/>
</dbReference>
<dbReference type="RefSeq" id="WP_091982731.1">
    <property type="nucleotide sequence ID" value="NZ_FOLO01000009.1"/>
</dbReference>
<keyword evidence="8" id="KW-0131">Cell cycle</keyword>
<evidence type="ECO:0000256" key="5">
    <source>
        <dbReference type="ARBA" id="ARBA00022618"/>
    </source>
</evidence>
<evidence type="ECO:0000256" key="2">
    <source>
        <dbReference type="ARBA" id="ARBA00010074"/>
    </source>
</evidence>
<dbReference type="Proteomes" id="UP000198862">
    <property type="component" value="Unassembled WGS sequence"/>
</dbReference>
<keyword evidence="5 12" id="KW-0132">Cell division</keyword>
<dbReference type="AlphaFoldDB" id="A0A1I1JI56"/>
<evidence type="ECO:0000256" key="7">
    <source>
        <dbReference type="ARBA" id="ARBA00023210"/>
    </source>
</evidence>
<dbReference type="InterPro" id="IPR042233">
    <property type="entry name" value="Cell_div_ZapA_N"/>
</dbReference>
<proteinExistence type="inferred from homology"/>
<comment type="similarity">
    <text evidence="2">Belongs to the ZapA family. Type 1 subfamily.</text>
</comment>
<dbReference type="GO" id="GO:0032153">
    <property type="term" value="C:cell division site"/>
    <property type="evidence" value="ECO:0007669"/>
    <property type="project" value="TreeGrafter"/>
</dbReference>
<reference evidence="12 13" key="1">
    <citation type="submission" date="2016-10" db="EMBL/GenBank/DDBJ databases">
        <authorList>
            <person name="de Groot N.N."/>
        </authorList>
    </citation>
    <scope>NUCLEOTIDE SEQUENCE [LARGE SCALE GENOMIC DNA]</scope>
    <source>
        <strain evidence="12 13">DSM 6059</strain>
    </source>
</reference>
<evidence type="ECO:0000313" key="12">
    <source>
        <dbReference type="EMBL" id="SFC45140.1"/>
    </source>
</evidence>
<comment type="subunit">
    <text evidence="10">Homodimer. Interacts with FtsZ.</text>
</comment>
<accession>A0A1I1JI56</accession>
<evidence type="ECO:0000256" key="11">
    <source>
        <dbReference type="ARBA" id="ARBA00033158"/>
    </source>
</evidence>
<keyword evidence="13" id="KW-1185">Reference proteome</keyword>
<dbReference type="GO" id="GO:0005829">
    <property type="term" value="C:cytosol"/>
    <property type="evidence" value="ECO:0007669"/>
    <property type="project" value="TreeGrafter"/>
</dbReference>
<name>A0A1I1JI56_9GAMM</name>
<dbReference type="PANTHER" id="PTHR34981">
    <property type="entry name" value="CELL DIVISION PROTEIN ZAPA"/>
    <property type="match status" value="1"/>
</dbReference>
<evidence type="ECO:0000256" key="10">
    <source>
        <dbReference type="ARBA" id="ARBA00026068"/>
    </source>
</evidence>